<sequence length="212" mass="23308">MKAHINLLVFGATGATGRYIVEQALAQGYNVTAFARAPTKVSIKHPNLKIHIGDVLDYASVKNAMPGQDVVISLIGDGEKRSTLRADGTRQIMKAMENTGIKRFISTSTLGIGDSRPLLSPLYKYLLVPFILKHAFADHEQQEQYIEASQLDWIIVRPSALNNGLQTGSYRHGFTATEKGLKLKISRADVAAFMLKQVAIDTYLHKKVGISN</sequence>
<dbReference type="SUPFAM" id="SSF51735">
    <property type="entry name" value="NAD(P)-binding Rossmann-fold domains"/>
    <property type="match status" value="1"/>
</dbReference>
<accession>A0ABP8G872</accession>
<protein>
    <submittedName>
        <fullName evidence="2">NAD(P)H-binding protein</fullName>
    </submittedName>
</protein>
<dbReference type="InterPro" id="IPR036291">
    <property type="entry name" value="NAD(P)-bd_dom_sf"/>
</dbReference>
<dbReference type="InterPro" id="IPR016040">
    <property type="entry name" value="NAD(P)-bd_dom"/>
</dbReference>
<gene>
    <name evidence="2" type="ORF">GCM10023149_17880</name>
</gene>
<organism evidence="2 3">
    <name type="scientific">Mucilaginibacter gynuensis</name>
    <dbReference type="NCBI Taxonomy" id="1302236"/>
    <lineage>
        <taxon>Bacteria</taxon>
        <taxon>Pseudomonadati</taxon>
        <taxon>Bacteroidota</taxon>
        <taxon>Sphingobacteriia</taxon>
        <taxon>Sphingobacteriales</taxon>
        <taxon>Sphingobacteriaceae</taxon>
        <taxon>Mucilaginibacter</taxon>
    </lineage>
</organism>
<evidence type="ECO:0000259" key="1">
    <source>
        <dbReference type="Pfam" id="PF13460"/>
    </source>
</evidence>
<dbReference type="Gene3D" id="3.40.50.720">
    <property type="entry name" value="NAD(P)-binding Rossmann-like Domain"/>
    <property type="match status" value="1"/>
</dbReference>
<dbReference type="PANTHER" id="PTHR43355:SF2">
    <property type="entry name" value="FLAVIN REDUCTASE (NADPH)"/>
    <property type="match status" value="1"/>
</dbReference>
<evidence type="ECO:0000313" key="2">
    <source>
        <dbReference type="EMBL" id="GAA4319266.1"/>
    </source>
</evidence>
<dbReference type="RefSeq" id="WP_345210691.1">
    <property type="nucleotide sequence ID" value="NZ_BAABFT010000003.1"/>
</dbReference>
<dbReference type="EMBL" id="BAABFT010000003">
    <property type="protein sequence ID" value="GAA4319266.1"/>
    <property type="molecule type" value="Genomic_DNA"/>
</dbReference>
<evidence type="ECO:0000313" key="3">
    <source>
        <dbReference type="Proteomes" id="UP001500582"/>
    </source>
</evidence>
<comment type="caution">
    <text evidence="2">The sequence shown here is derived from an EMBL/GenBank/DDBJ whole genome shotgun (WGS) entry which is preliminary data.</text>
</comment>
<dbReference type="Pfam" id="PF13460">
    <property type="entry name" value="NAD_binding_10"/>
    <property type="match status" value="1"/>
</dbReference>
<feature type="domain" description="NAD(P)-binding" evidence="1">
    <location>
        <begin position="11"/>
        <end position="198"/>
    </location>
</feature>
<dbReference type="CDD" id="cd05244">
    <property type="entry name" value="BVR-B_like_SDR_a"/>
    <property type="match status" value="1"/>
</dbReference>
<proteinExistence type="predicted"/>
<dbReference type="Proteomes" id="UP001500582">
    <property type="component" value="Unassembled WGS sequence"/>
</dbReference>
<reference evidence="3" key="1">
    <citation type="journal article" date="2019" name="Int. J. Syst. Evol. Microbiol.">
        <title>The Global Catalogue of Microorganisms (GCM) 10K type strain sequencing project: providing services to taxonomists for standard genome sequencing and annotation.</title>
        <authorList>
            <consortium name="The Broad Institute Genomics Platform"/>
            <consortium name="The Broad Institute Genome Sequencing Center for Infectious Disease"/>
            <person name="Wu L."/>
            <person name="Ma J."/>
        </authorList>
    </citation>
    <scope>NUCLEOTIDE SEQUENCE [LARGE SCALE GENOMIC DNA]</scope>
    <source>
        <strain evidence="3">JCM 17705</strain>
    </source>
</reference>
<keyword evidence="3" id="KW-1185">Reference proteome</keyword>
<dbReference type="PANTHER" id="PTHR43355">
    <property type="entry name" value="FLAVIN REDUCTASE (NADPH)"/>
    <property type="match status" value="1"/>
</dbReference>
<dbReference type="InterPro" id="IPR051606">
    <property type="entry name" value="Polyketide_Oxido-like"/>
</dbReference>
<name>A0ABP8G872_9SPHI</name>